<proteinExistence type="predicted"/>
<evidence type="ECO:0000313" key="1">
    <source>
        <dbReference type="EMBL" id="KAI9896620.1"/>
    </source>
</evidence>
<name>A0ACC0URD8_9HYPO</name>
<protein>
    <submittedName>
        <fullName evidence="1">Uncharacterized protein</fullName>
    </submittedName>
</protein>
<reference evidence="1" key="1">
    <citation type="submission" date="2022-10" db="EMBL/GenBank/DDBJ databases">
        <title>Complete Genome of Trichothecium roseum strain YXFP-22015, a Plant Pathogen Isolated from Citrus.</title>
        <authorList>
            <person name="Wang Y."/>
            <person name="Zhu L."/>
        </authorList>
    </citation>
    <scope>NUCLEOTIDE SEQUENCE</scope>
    <source>
        <strain evidence="1">YXFP-22015</strain>
    </source>
</reference>
<dbReference type="Proteomes" id="UP001163324">
    <property type="component" value="Chromosome 9"/>
</dbReference>
<organism evidence="1 2">
    <name type="scientific">Trichothecium roseum</name>
    <dbReference type="NCBI Taxonomy" id="47278"/>
    <lineage>
        <taxon>Eukaryota</taxon>
        <taxon>Fungi</taxon>
        <taxon>Dikarya</taxon>
        <taxon>Ascomycota</taxon>
        <taxon>Pezizomycotina</taxon>
        <taxon>Sordariomycetes</taxon>
        <taxon>Hypocreomycetidae</taxon>
        <taxon>Hypocreales</taxon>
        <taxon>Hypocreales incertae sedis</taxon>
        <taxon>Trichothecium</taxon>
    </lineage>
</organism>
<dbReference type="EMBL" id="CM047948">
    <property type="protein sequence ID" value="KAI9896620.1"/>
    <property type="molecule type" value="Genomic_DNA"/>
</dbReference>
<keyword evidence="2" id="KW-1185">Reference proteome</keyword>
<sequence length="325" mass="35632">MTPGLLNDEKPTGGFAANDTRPVVYMIDKFHPEAVKYCQERFRTILPTDPEVANWRQNAEYLLVRSSYVTAEDIAASLKLRAIGKQGVGIDKIDSKACDERGIKILNTPGVNARAVAELVVALTMSVAREIPKIHERQMQGKLVPKETCSGLILHKKTIGVLGMGNIGEAVVRIFHGGFDAEVIAYDPFMPEGAWVDIPHKRASTIEEVLRESDVLSIHVPLTPQTKGMISYSQLSMMKPNAILVNAARGGIVNEDDLVRALDENIIWGAGLDCHEQEPPSKAKYSSLWEQRVVSTSHIGAATSQTQMETATAAVQNLYNFVLAK</sequence>
<gene>
    <name evidence="1" type="ORF">N3K66_008792</name>
</gene>
<evidence type="ECO:0000313" key="2">
    <source>
        <dbReference type="Proteomes" id="UP001163324"/>
    </source>
</evidence>
<accession>A0ACC0URD8</accession>
<comment type="caution">
    <text evidence="1">The sequence shown here is derived from an EMBL/GenBank/DDBJ whole genome shotgun (WGS) entry which is preliminary data.</text>
</comment>